<keyword evidence="3" id="KW-1133">Transmembrane helix</keyword>
<protein>
    <submittedName>
        <fullName evidence="4">Uncharacterized protein</fullName>
    </submittedName>
</protein>
<dbReference type="RefSeq" id="WP_158406634.1">
    <property type="nucleotide sequence ID" value="NZ_CP033455.1"/>
</dbReference>
<keyword evidence="3" id="KW-0812">Transmembrane</keyword>
<dbReference type="EMBL" id="CP033455">
    <property type="protein sequence ID" value="QGR03453.1"/>
    <property type="molecule type" value="Genomic_DNA"/>
</dbReference>
<feature type="transmembrane region" description="Helical" evidence="3">
    <location>
        <begin position="6"/>
        <end position="30"/>
    </location>
</feature>
<evidence type="ECO:0000256" key="3">
    <source>
        <dbReference type="SAM" id="Phobius"/>
    </source>
</evidence>
<keyword evidence="5" id="KW-1185">Reference proteome</keyword>
<evidence type="ECO:0000313" key="4">
    <source>
        <dbReference type="EMBL" id="QGR03453.1"/>
    </source>
</evidence>
<feature type="coiled-coil region" evidence="1">
    <location>
        <begin position="79"/>
        <end position="121"/>
    </location>
</feature>
<dbReference type="AlphaFoldDB" id="A0AAE6QAU2"/>
<name>A0AAE6QAU2_EHRRU</name>
<evidence type="ECO:0000256" key="1">
    <source>
        <dbReference type="SAM" id="Coils"/>
    </source>
</evidence>
<proteinExistence type="predicted"/>
<reference evidence="4 5" key="1">
    <citation type="submission" date="2018-10" db="EMBL/GenBank/DDBJ databases">
        <title>Propagation and draft genome sequences of three atypical Erhlichia ruminantium isolates.</title>
        <authorList>
            <person name="Liebenberg J."/>
            <person name="Steyn H."/>
            <person name="Josemans A."/>
            <person name="Zweygarth E."/>
        </authorList>
    </citation>
    <scope>NUCLEOTIDE SEQUENCE [LARGE SCALE GENOMIC DNA]</scope>
    <source>
        <strain evidence="4 5">Omatjenne</strain>
    </source>
</reference>
<evidence type="ECO:0000313" key="5">
    <source>
        <dbReference type="Proteomes" id="UP000422822"/>
    </source>
</evidence>
<organism evidence="4 5">
    <name type="scientific">Ehrlichia ruminantium</name>
    <name type="common">heartwater rickettsia</name>
    <name type="synonym">Cowdria ruminantium</name>
    <dbReference type="NCBI Taxonomy" id="779"/>
    <lineage>
        <taxon>Bacteria</taxon>
        <taxon>Pseudomonadati</taxon>
        <taxon>Pseudomonadota</taxon>
        <taxon>Alphaproteobacteria</taxon>
        <taxon>Rickettsiales</taxon>
        <taxon>Anaplasmataceae</taxon>
        <taxon>Ehrlichia</taxon>
    </lineage>
</organism>
<feature type="region of interest" description="Disordered" evidence="2">
    <location>
        <begin position="155"/>
        <end position="178"/>
    </location>
</feature>
<keyword evidence="1" id="KW-0175">Coiled coil</keyword>
<keyword evidence="3" id="KW-0472">Membrane</keyword>
<dbReference type="Proteomes" id="UP000422822">
    <property type="component" value="Chromosome"/>
</dbReference>
<accession>A0AAE6QAU2</accession>
<sequence length="178" mass="20072">MNPNDIVTIVLLVANIIMMLAALLCVCLSIREACQSTKKYSKLQEDHQRYNDLFLDSTKKVAILSNKVNSIESVTTDIIDKLNSSIKELNDRVNRCNTVFNENVNKVRDDLSKKNEELSAAIISARGDITLLNESNMFFHKNITEISNRIDTIQNQRTPSSIMVDSGTEGQSTPERKH</sequence>
<evidence type="ECO:0000256" key="2">
    <source>
        <dbReference type="SAM" id="MobiDB-lite"/>
    </source>
</evidence>
<gene>
    <name evidence="4" type="ORF">EDL80_02620</name>
</gene>